<keyword evidence="3" id="KW-0732">Signal</keyword>
<keyword evidence="4" id="KW-1133">Transmembrane helix</keyword>
<dbReference type="Gene3D" id="3.30.200.20">
    <property type="entry name" value="Phosphorylase Kinase, domain 1"/>
    <property type="match status" value="1"/>
</dbReference>
<protein>
    <recommendedName>
        <fullName evidence="8">Protein kinase domain-containing protein</fullName>
    </recommendedName>
</protein>
<evidence type="ECO:0000313" key="7">
    <source>
        <dbReference type="Proteomes" id="UP000541444"/>
    </source>
</evidence>
<evidence type="ECO:0000256" key="4">
    <source>
        <dbReference type="ARBA" id="ARBA00022989"/>
    </source>
</evidence>
<evidence type="ECO:0000256" key="5">
    <source>
        <dbReference type="ARBA" id="ARBA00023136"/>
    </source>
</evidence>
<dbReference type="AlphaFoldDB" id="A0A7J7N1X7"/>
<dbReference type="Proteomes" id="UP000541444">
    <property type="component" value="Unassembled WGS sequence"/>
</dbReference>
<dbReference type="EMBL" id="JACGCM010001144">
    <property type="protein sequence ID" value="KAF6161117.1"/>
    <property type="molecule type" value="Genomic_DNA"/>
</dbReference>
<sequence length="125" mass="14116">MLVLVQRTQCANIARKWIPCDVQSIQKIFVCRAEEGNQKVQEKTGERRVWGKTVLKDKRVVAVKKLGDVIQGEEFSAELSILGTINHMNLPLINDFEPKIADFGLAKLTDRDGSGSEFFRIRGTK</sequence>
<evidence type="ECO:0008006" key="8">
    <source>
        <dbReference type="Google" id="ProtNLM"/>
    </source>
</evidence>
<dbReference type="SUPFAM" id="SSF56112">
    <property type="entry name" value="Protein kinase-like (PK-like)"/>
    <property type="match status" value="1"/>
</dbReference>
<accession>A0A7J7N1X7</accession>
<gene>
    <name evidence="6" type="ORF">GIB67_007758</name>
</gene>
<evidence type="ECO:0000313" key="6">
    <source>
        <dbReference type="EMBL" id="KAF6161117.1"/>
    </source>
</evidence>
<evidence type="ECO:0000256" key="1">
    <source>
        <dbReference type="ARBA" id="ARBA00004167"/>
    </source>
</evidence>
<evidence type="ECO:0000256" key="2">
    <source>
        <dbReference type="ARBA" id="ARBA00022692"/>
    </source>
</evidence>
<dbReference type="InterPro" id="IPR011009">
    <property type="entry name" value="Kinase-like_dom_sf"/>
</dbReference>
<keyword evidence="5" id="KW-0472">Membrane</keyword>
<proteinExistence type="predicted"/>
<dbReference type="GO" id="GO:0016020">
    <property type="term" value="C:membrane"/>
    <property type="evidence" value="ECO:0007669"/>
    <property type="project" value="UniProtKB-SubCell"/>
</dbReference>
<keyword evidence="7" id="KW-1185">Reference proteome</keyword>
<comment type="subcellular location">
    <subcellularLocation>
        <location evidence="1">Membrane</location>
        <topology evidence="1">Single-pass membrane protein</topology>
    </subcellularLocation>
</comment>
<name>A0A7J7N1X7_9MAGN</name>
<keyword evidence="2" id="KW-0812">Transmembrane</keyword>
<comment type="caution">
    <text evidence="6">The sequence shown here is derived from an EMBL/GenBank/DDBJ whole genome shotgun (WGS) entry which is preliminary data.</text>
</comment>
<dbReference type="PANTHER" id="PTHR47974:SF4">
    <property type="entry name" value="RECEPTOR-LIKE SERINE_THREONINE-PROTEIN KINASE"/>
    <property type="match status" value="1"/>
</dbReference>
<dbReference type="PANTHER" id="PTHR47974">
    <property type="entry name" value="OS07G0415500 PROTEIN"/>
    <property type="match status" value="1"/>
</dbReference>
<reference evidence="6 7" key="1">
    <citation type="journal article" date="2020" name="IScience">
        <title>Genome Sequencing of the Endangered Kingdonia uniflora (Circaeasteraceae, Ranunculales) Reveals Potential Mechanisms of Evolutionary Specialization.</title>
        <authorList>
            <person name="Sun Y."/>
            <person name="Deng T."/>
            <person name="Zhang A."/>
            <person name="Moore M.J."/>
            <person name="Landis J.B."/>
            <person name="Lin N."/>
            <person name="Zhang H."/>
            <person name="Zhang X."/>
            <person name="Huang J."/>
            <person name="Zhang X."/>
            <person name="Sun H."/>
            <person name="Wang H."/>
        </authorList>
    </citation>
    <scope>NUCLEOTIDE SEQUENCE [LARGE SCALE GENOMIC DNA]</scope>
    <source>
        <strain evidence="6">TB1705</strain>
        <tissue evidence="6">Leaf</tissue>
    </source>
</reference>
<evidence type="ECO:0000256" key="3">
    <source>
        <dbReference type="ARBA" id="ARBA00022729"/>
    </source>
</evidence>
<dbReference type="OrthoDB" id="4062651at2759"/>
<organism evidence="6 7">
    <name type="scientific">Kingdonia uniflora</name>
    <dbReference type="NCBI Taxonomy" id="39325"/>
    <lineage>
        <taxon>Eukaryota</taxon>
        <taxon>Viridiplantae</taxon>
        <taxon>Streptophyta</taxon>
        <taxon>Embryophyta</taxon>
        <taxon>Tracheophyta</taxon>
        <taxon>Spermatophyta</taxon>
        <taxon>Magnoliopsida</taxon>
        <taxon>Ranunculales</taxon>
        <taxon>Circaeasteraceae</taxon>
        <taxon>Kingdonia</taxon>
    </lineage>
</organism>